<reference evidence="4" key="1">
    <citation type="journal article" date="2023" name="Plant J.">
        <title>The genome of the king protea, Protea cynaroides.</title>
        <authorList>
            <person name="Chang J."/>
            <person name="Duong T.A."/>
            <person name="Schoeman C."/>
            <person name="Ma X."/>
            <person name="Roodt D."/>
            <person name="Barker N."/>
            <person name="Li Z."/>
            <person name="Van de Peer Y."/>
            <person name="Mizrachi E."/>
        </authorList>
    </citation>
    <scope>NUCLEOTIDE SEQUENCE</scope>
    <source>
        <tissue evidence="4">Young leaves</tissue>
    </source>
</reference>
<accession>A0A9Q0KAL9</accession>
<evidence type="ECO:0000313" key="5">
    <source>
        <dbReference type="Proteomes" id="UP001141806"/>
    </source>
</evidence>
<dbReference type="AlphaFoldDB" id="A0A9Q0KAL9"/>
<comment type="caution">
    <text evidence="4">The sequence shown here is derived from an EMBL/GenBank/DDBJ whole genome shotgun (WGS) entry which is preliminary data.</text>
</comment>
<dbReference type="InterPro" id="IPR000073">
    <property type="entry name" value="AB_hydrolase_1"/>
</dbReference>
<proteinExistence type="inferred from homology"/>
<evidence type="ECO:0000256" key="2">
    <source>
        <dbReference type="ARBA" id="ARBA00022801"/>
    </source>
</evidence>
<keyword evidence="2" id="KW-0378">Hydrolase</keyword>
<feature type="domain" description="AB hydrolase-1" evidence="3">
    <location>
        <begin position="118"/>
        <end position="381"/>
    </location>
</feature>
<dbReference type="Proteomes" id="UP001141806">
    <property type="component" value="Unassembled WGS sequence"/>
</dbReference>
<dbReference type="InterPro" id="IPR029058">
    <property type="entry name" value="AB_hydrolase_fold"/>
</dbReference>
<dbReference type="InterPro" id="IPR051601">
    <property type="entry name" value="Serine_prot/Carboxylest_S33"/>
</dbReference>
<name>A0A9Q0KAL9_9MAGN</name>
<dbReference type="Pfam" id="PF12697">
    <property type="entry name" value="Abhydrolase_6"/>
    <property type="match status" value="1"/>
</dbReference>
<keyword evidence="5" id="KW-1185">Reference proteome</keyword>
<organism evidence="4 5">
    <name type="scientific">Protea cynaroides</name>
    <dbReference type="NCBI Taxonomy" id="273540"/>
    <lineage>
        <taxon>Eukaryota</taxon>
        <taxon>Viridiplantae</taxon>
        <taxon>Streptophyta</taxon>
        <taxon>Embryophyta</taxon>
        <taxon>Tracheophyta</taxon>
        <taxon>Spermatophyta</taxon>
        <taxon>Magnoliopsida</taxon>
        <taxon>Proteales</taxon>
        <taxon>Proteaceae</taxon>
        <taxon>Protea</taxon>
    </lineage>
</organism>
<dbReference type="EMBL" id="JAMYWD010000007">
    <property type="protein sequence ID" value="KAJ4966920.1"/>
    <property type="molecule type" value="Genomic_DNA"/>
</dbReference>
<dbReference type="SUPFAM" id="SSF53474">
    <property type="entry name" value="alpha/beta-Hydrolases"/>
    <property type="match status" value="1"/>
</dbReference>
<dbReference type="OrthoDB" id="8119704at2759"/>
<dbReference type="PANTHER" id="PTHR43248">
    <property type="entry name" value="2-SUCCINYL-6-HYDROXY-2,4-CYCLOHEXADIENE-1-CARBOXYLATE SYNTHASE"/>
    <property type="match status" value="1"/>
</dbReference>
<dbReference type="PANTHER" id="PTHR43248:SF14">
    <property type="entry name" value="ALPHA_BETA-HYDROLASES SUPERFAMILY PROTEIN"/>
    <property type="match status" value="1"/>
</dbReference>
<evidence type="ECO:0000259" key="3">
    <source>
        <dbReference type="Pfam" id="PF12697"/>
    </source>
</evidence>
<protein>
    <recommendedName>
        <fullName evidence="3">AB hydrolase-1 domain-containing protein</fullName>
    </recommendedName>
</protein>
<evidence type="ECO:0000313" key="4">
    <source>
        <dbReference type="EMBL" id="KAJ4966920.1"/>
    </source>
</evidence>
<evidence type="ECO:0000256" key="1">
    <source>
        <dbReference type="ARBA" id="ARBA00010088"/>
    </source>
</evidence>
<dbReference type="GO" id="GO:0016787">
    <property type="term" value="F:hydrolase activity"/>
    <property type="evidence" value="ECO:0007669"/>
    <property type="project" value="UniProtKB-KW"/>
</dbReference>
<sequence>MAGILNFPSCGQGEISIAVAGRGLRFFSTSSIKQRMTTTVSRPFEDDIFHSHRLALSHSRRISKITRPSIQMALVERLPCDKKVAKTSEILAYDLVQGALVKRSSVMDKSIPDPPTAVLLHGILGSRKNWGSFARRLAQEFPTWQFLLVDLRCHGDSASIKKRGPHTVGSTALDVLKLVAYLRVTPRVLIGHSFGGKVALSMVEQAAKPLARPVRVWVLDATPGKVRAGGDGEDHPAELIAFLSRLPKQGQLSSKQVVVDALVQEGFSMDVAQWVVTNLRQTNPPSSSSLNFSWVFDLNGIAEMYKSYEGTNLWKIVDDVPRGVHVNFLKAERSLHRWALEDLQRIHAAEELAADEGGGVQMHVLEDAGHWVHADNPDGLFRILSSTFGGI</sequence>
<dbReference type="Gene3D" id="3.40.50.1820">
    <property type="entry name" value="alpha/beta hydrolase"/>
    <property type="match status" value="1"/>
</dbReference>
<gene>
    <name evidence="4" type="ORF">NE237_018769</name>
</gene>
<comment type="similarity">
    <text evidence="1">Belongs to the peptidase S33 family.</text>
</comment>